<keyword evidence="2" id="KW-1185">Reference proteome</keyword>
<evidence type="ECO:0008006" key="3">
    <source>
        <dbReference type="Google" id="ProtNLM"/>
    </source>
</evidence>
<dbReference type="KEGG" id="mhe:MHC_03885"/>
<protein>
    <recommendedName>
        <fullName evidence="3">Lipoprotein</fullName>
    </recommendedName>
</protein>
<sequence>MNKTVKLLATTGVIGSCGGAYFVVQPLLSTNERMTIADFNKNGVWKAIFLTHKEDVNFKSVFSLTGSEDINTASVSIRDKCKQLVKDNYKELVKKWCVVPVPKTIETRLYLDEYELSSEEDYKSIWDSHKNNPLFESVITNGEFNSNIAANGDFSKVKSWCEETFKKPVNDADLKNSKALCLKGSVGFK</sequence>
<name>H6N7L5_MYCHN</name>
<dbReference type="STRING" id="1111676.MHC_03885"/>
<organism evidence="1 2">
    <name type="scientific">Mycoplasma haemocanis (strain Illinois)</name>
    <dbReference type="NCBI Taxonomy" id="1111676"/>
    <lineage>
        <taxon>Bacteria</taxon>
        <taxon>Bacillati</taxon>
        <taxon>Mycoplasmatota</taxon>
        <taxon>Mollicutes</taxon>
        <taxon>Mycoplasmataceae</taxon>
        <taxon>Mycoplasma</taxon>
    </lineage>
</organism>
<dbReference type="EMBL" id="CP003199">
    <property type="protein sequence ID" value="AEW45637.1"/>
    <property type="molecule type" value="Genomic_DNA"/>
</dbReference>
<dbReference type="PROSITE" id="PS51257">
    <property type="entry name" value="PROKAR_LIPOPROTEIN"/>
    <property type="match status" value="1"/>
</dbReference>
<reference evidence="1 2" key="1">
    <citation type="journal article" date="2012" name="J. Bacteriol.">
        <title>Complete genome sequence of Mycoplasma haemocanis strain Illinois.</title>
        <authorList>
            <person name="do Nascimento N.C."/>
            <person name="Guimaraes A.M."/>
            <person name="Santos A.P."/>
            <person name="Sanmiguel P.J."/>
            <person name="Messick J.B."/>
        </authorList>
    </citation>
    <scope>NUCLEOTIDE SEQUENCE [LARGE SCALE GENOMIC DNA]</scope>
    <source>
        <strain evidence="1 2">Illinois</strain>
    </source>
</reference>
<dbReference type="HOGENOM" id="CLU_083871_0_0_14"/>
<gene>
    <name evidence="1" type="ordered locus">MHC_03885</name>
</gene>
<accession>H6N7L5</accession>
<proteinExistence type="predicted"/>
<evidence type="ECO:0000313" key="1">
    <source>
        <dbReference type="EMBL" id="AEW45637.1"/>
    </source>
</evidence>
<evidence type="ECO:0000313" key="2">
    <source>
        <dbReference type="Proteomes" id="UP000009135"/>
    </source>
</evidence>
<dbReference type="AlphaFoldDB" id="H6N7L5"/>
<dbReference type="Proteomes" id="UP000009135">
    <property type="component" value="Chromosome"/>
</dbReference>